<dbReference type="Gene3D" id="3.40.50.300">
    <property type="entry name" value="P-loop containing nucleotide triphosphate hydrolases"/>
    <property type="match status" value="1"/>
</dbReference>
<dbReference type="OrthoDB" id="2285229at2759"/>
<dbReference type="AlphaFoldDB" id="A0A8J2RM74"/>
<comment type="caution">
    <text evidence="1">The sequence shown here is derived from an EMBL/GenBank/DDBJ whole genome shotgun (WGS) entry which is preliminary data.</text>
</comment>
<evidence type="ECO:0000313" key="1">
    <source>
        <dbReference type="EMBL" id="CAH0098850.1"/>
    </source>
</evidence>
<reference evidence="1" key="1">
    <citation type="submission" date="2021-11" db="EMBL/GenBank/DDBJ databases">
        <authorList>
            <person name="Schell T."/>
        </authorList>
    </citation>
    <scope>NUCLEOTIDE SEQUENCE</scope>
    <source>
        <strain evidence="1">M5</strain>
    </source>
</reference>
<evidence type="ECO:0000313" key="2">
    <source>
        <dbReference type="Proteomes" id="UP000789390"/>
    </source>
</evidence>
<keyword evidence="2" id="KW-1185">Reference proteome</keyword>
<name>A0A8J2RM74_9CRUS</name>
<accession>A0A8J2RM74</accession>
<sequence>MYNRSFCNRVLDVRDSSAISDGASDFVNEPEAIVIIKILSCMLHAPSLVGKRIVILAPYEKTINLFPILHRRPEVRLAQNSEMDIVLIFCVKTDFNGKPELLNLSGYWQLAYNGAIESVFICGNLKALDTVEVLKGFIADANHRQVPDNTEYWSLLIFLRLTYCLPKQNMTIISNTALI</sequence>
<organism evidence="1 2">
    <name type="scientific">Daphnia galeata</name>
    <dbReference type="NCBI Taxonomy" id="27404"/>
    <lineage>
        <taxon>Eukaryota</taxon>
        <taxon>Metazoa</taxon>
        <taxon>Ecdysozoa</taxon>
        <taxon>Arthropoda</taxon>
        <taxon>Crustacea</taxon>
        <taxon>Branchiopoda</taxon>
        <taxon>Diplostraca</taxon>
        <taxon>Cladocera</taxon>
        <taxon>Anomopoda</taxon>
        <taxon>Daphniidae</taxon>
        <taxon>Daphnia</taxon>
    </lineage>
</organism>
<proteinExistence type="predicted"/>
<dbReference type="Proteomes" id="UP000789390">
    <property type="component" value="Unassembled WGS sequence"/>
</dbReference>
<dbReference type="InterPro" id="IPR027417">
    <property type="entry name" value="P-loop_NTPase"/>
</dbReference>
<gene>
    <name evidence="1" type="ORF">DGAL_LOCUS956</name>
</gene>
<dbReference type="EMBL" id="CAKKLH010000009">
    <property type="protein sequence ID" value="CAH0098850.1"/>
    <property type="molecule type" value="Genomic_DNA"/>
</dbReference>
<protein>
    <submittedName>
        <fullName evidence="1">Uncharacterized protein</fullName>
    </submittedName>
</protein>